<reference evidence="1 2" key="1">
    <citation type="journal article" date="2022" name="New Phytol.">
        <title>Ecological generalism drives hyperdiversity of secondary metabolite gene clusters in xylarialean endophytes.</title>
        <authorList>
            <person name="Franco M.E.E."/>
            <person name="Wisecaver J.H."/>
            <person name="Arnold A.E."/>
            <person name="Ju Y.M."/>
            <person name="Slot J.C."/>
            <person name="Ahrendt S."/>
            <person name="Moore L.P."/>
            <person name="Eastman K.E."/>
            <person name="Scott K."/>
            <person name="Konkel Z."/>
            <person name="Mondo S.J."/>
            <person name="Kuo A."/>
            <person name="Hayes R.D."/>
            <person name="Haridas S."/>
            <person name="Andreopoulos B."/>
            <person name="Riley R."/>
            <person name="LaButti K."/>
            <person name="Pangilinan J."/>
            <person name="Lipzen A."/>
            <person name="Amirebrahimi M."/>
            <person name="Yan J."/>
            <person name="Adam C."/>
            <person name="Keymanesh K."/>
            <person name="Ng V."/>
            <person name="Louie K."/>
            <person name="Northen T."/>
            <person name="Drula E."/>
            <person name="Henrissat B."/>
            <person name="Hsieh H.M."/>
            <person name="Youens-Clark K."/>
            <person name="Lutzoni F."/>
            <person name="Miadlikowska J."/>
            <person name="Eastwood D.C."/>
            <person name="Hamelin R.C."/>
            <person name="Grigoriev I.V."/>
            <person name="U'Ren J.M."/>
        </authorList>
    </citation>
    <scope>NUCLEOTIDE SEQUENCE [LARGE SCALE GENOMIC DNA]</scope>
    <source>
        <strain evidence="1 2">ER1909</strain>
    </source>
</reference>
<organism evidence="1 2">
    <name type="scientific">Hypoxylon rubiginosum</name>
    <dbReference type="NCBI Taxonomy" id="110542"/>
    <lineage>
        <taxon>Eukaryota</taxon>
        <taxon>Fungi</taxon>
        <taxon>Dikarya</taxon>
        <taxon>Ascomycota</taxon>
        <taxon>Pezizomycotina</taxon>
        <taxon>Sordariomycetes</taxon>
        <taxon>Xylariomycetidae</taxon>
        <taxon>Xylariales</taxon>
        <taxon>Hypoxylaceae</taxon>
        <taxon>Hypoxylon</taxon>
    </lineage>
</organism>
<dbReference type="Proteomes" id="UP001497680">
    <property type="component" value="Unassembled WGS sequence"/>
</dbReference>
<protein>
    <submittedName>
        <fullName evidence="1">Uncharacterized protein</fullName>
    </submittedName>
</protein>
<accession>A0ACC0CUN1</accession>
<sequence>MSRSPQSVSKYASSGNKKSGRAWFKFEGDPKYLPKLKGGWISASYSEGKKRPRRDDSESEEDRERGKPKRQRGKPRMPDPGRTCGNCHKVGHTARDCIKVGRSGWMDGACPKCNTPGHLYESCRYRDSKEDVDILFWYRMNKGPVKSALNIGRLLQAAISDENNTRFKTDSVLPPPYTPKYARQIQRDHRWEEWVYYFEGRPEWEAERRKYEPQFYEFTLERIARLFDHAGWTMAAENVNPAGDGPMPSMSRYLVMPSLASNETTHATEDVGAAAGTAVTEPLLREFNRLLESRGEAISGPQGTSTTRAVRCSVLSSAEMARLRASVKKSRAHNAK</sequence>
<name>A0ACC0CUN1_9PEZI</name>
<evidence type="ECO:0000313" key="2">
    <source>
        <dbReference type="Proteomes" id="UP001497680"/>
    </source>
</evidence>
<proteinExistence type="predicted"/>
<keyword evidence="2" id="KW-1185">Reference proteome</keyword>
<gene>
    <name evidence="1" type="ORF">F4821DRAFT_280496</name>
</gene>
<comment type="caution">
    <text evidence="1">The sequence shown here is derived from an EMBL/GenBank/DDBJ whole genome shotgun (WGS) entry which is preliminary data.</text>
</comment>
<evidence type="ECO:0000313" key="1">
    <source>
        <dbReference type="EMBL" id="KAI6083990.1"/>
    </source>
</evidence>
<dbReference type="EMBL" id="MU394344">
    <property type="protein sequence ID" value="KAI6083990.1"/>
    <property type="molecule type" value="Genomic_DNA"/>
</dbReference>